<gene>
    <name evidence="3" type="ORF">DN412_40175</name>
</gene>
<proteinExistence type="predicted"/>
<evidence type="ECO:0000256" key="1">
    <source>
        <dbReference type="ARBA" id="ARBA00023002"/>
    </source>
</evidence>
<keyword evidence="4" id="KW-1185">Reference proteome</keyword>
<dbReference type="EMBL" id="QKWJ01000131">
    <property type="protein sequence ID" value="RDK04882.1"/>
    <property type="molecule type" value="Genomic_DNA"/>
</dbReference>
<dbReference type="SMART" id="SM00829">
    <property type="entry name" value="PKS_ER"/>
    <property type="match status" value="1"/>
</dbReference>
<evidence type="ECO:0000313" key="3">
    <source>
        <dbReference type="EMBL" id="RDK04882.1"/>
    </source>
</evidence>
<dbReference type="GO" id="GO:0016628">
    <property type="term" value="F:oxidoreductase activity, acting on the CH-CH group of donors, NAD or NADP as acceptor"/>
    <property type="evidence" value="ECO:0007669"/>
    <property type="project" value="InterPro"/>
</dbReference>
<evidence type="ECO:0000259" key="2">
    <source>
        <dbReference type="SMART" id="SM00829"/>
    </source>
</evidence>
<dbReference type="SUPFAM" id="SSF50129">
    <property type="entry name" value="GroES-like"/>
    <property type="match status" value="1"/>
</dbReference>
<dbReference type="InterPro" id="IPR013149">
    <property type="entry name" value="ADH-like_C"/>
</dbReference>
<feature type="domain" description="Enoyl reductase (ER)" evidence="2">
    <location>
        <begin position="18"/>
        <end position="334"/>
    </location>
</feature>
<dbReference type="InterPro" id="IPR011032">
    <property type="entry name" value="GroES-like_sf"/>
</dbReference>
<sequence>MLDNLVSRQVRLKSRPHGIPQADHFEIVESAVPDLLEGEILVRNAFLSVEPAMRGWVNAAQNYADAVAIGDVMRAFAAGEVVASRNPDFAVGDKIMGMLGWQEYSVSTPRAIRRKVIENDLPLSLSLGVLGINGVTAYFALTEVGMPRPGDTVVVSTAAGSVGSAVGQIAKLMGCRTVGIAGGAAKVAACLEEFGFEAAVDYKALDFEERLASACPDGVDVYHDNAGGWITDAVLRRINKGARIVVCGTASVASWEPWPTGPRPERHLLNKAARMEGFLVWDYEHRYEEAVARLASWVRDGSLRYREEIVDGIGEAPGSIAALYRGENFGKRLIRLFPA</sequence>
<dbReference type="Gene3D" id="3.40.50.720">
    <property type="entry name" value="NAD(P)-binding Rossmann-like Domain"/>
    <property type="match status" value="1"/>
</dbReference>
<dbReference type="AlphaFoldDB" id="A0A370NGY3"/>
<dbReference type="SUPFAM" id="SSF51735">
    <property type="entry name" value="NAD(P)-binding Rossmann-fold domains"/>
    <property type="match status" value="1"/>
</dbReference>
<accession>A0A370NGY3</accession>
<dbReference type="Pfam" id="PF16884">
    <property type="entry name" value="ADH_N_2"/>
    <property type="match status" value="1"/>
</dbReference>
<dbReference type="CDD" id="cd05288">
    <property type="entry name" value="PGDH"/>
    <property type="match status" value="1"/>
</dbReference>
<name>A0A370NGY3_9BURK</name>
<dbReference type="PANTHER" id="PTHR43205:SF7">
    <property type="entry name" value="PROSTAGLANDIN REDUCTASE 1"/>
    <property type="match status" value="1"/>
</dbReference>
<dbReference type="InterPro" id="IPR045010">
    <property type="entry name" value="MDR_fam"/>
</dbReference>
<dbReference type="FunFam" id="3.40.50.720:FF:000121">
    <property type="entry name" value="Prostaglandin reductase 2"/>
    <property type="match status" value="1"/>
</dbReference>
<comment type="caution">
    <text evidence="3">The sequence shown here is derived from an EMBL/GenBank/DDBJ whole genome shotgun (WGS) entry which is preliminary data.</text>
</comment>
<dbReference type="InterPro" id="IPR041694">
    <property type="entry name" value="ADH_N_2"/>
</dbReference>
<organism evidence="3 4">
    <name type="scientific">Cupriavidus lacunae</name>
    <dbReference type="NCBI Taxonomy" id="2666307"/>
    <lineage>
        <taxon>Bacteria</taxon>
        <taxon>Pseudomonadati</taxon>
        <taxon>Pseudomonadota</taxon>
        <taxon>Betaproteobacteria</taxon>
        <taxon>Burkholderiales</taxon>
        <taxon>Burkholderiaceae</taxon>
        <taxon>Cupriavidus</taxon>
    </lineage>
</organism>
<dbReference type="InterPro" id="IPR020843">
    <property type="entry name" value="ER"/>
</dbReference>
<evidence type="ECO:0000313" key="4">
    <source>
        <dbReference type="Proteomes" id="UP000255165"/>
    </source>
</evidence>
<dbReference type="Pfam" id="PF00107">
    <property type="entry name" value="ADH_zinc_N"/>
    <property type="match status" value="1"/>
</dbReference>
<dbReference type="Gene3D" id="3.90.180.10">
    <property type="entry name" value="Medium-chain alcohol dehydrogenases, catalytic domain"/>
    <property type="match status" value="1"/>
</dbReference>
<dbReference type="RefSeq" id="WP_115216619.1">
    <property type="nucleotide sequence ID" value="NZ_QKWJ01000131.1"/>
</dbReference>
<dbReference type="PANTHER" id="PTHR43205">
    <property type="entry name" value="PROSTAGLANDIN REDUCTASE"/>
    <property type="match status" value="1"/>
</dbReference>
<dbReference type="Proteomes" id="UP000255165">
    <property type="component" value="Unassembled WGS sequence"/>
</dbReference>
<protein>
    <submittedName>
        <fullName evidence="3">NADP-dependent oxidoreductase</fullName>
    </submittedName>
</protein>
<reference evidence="4" key="1">
    <citation type="submission" date="2018-06" db="EMBL/GenBank/DDBJ databases">
        <authorList>
            <person name="Feng T."/>
            <person name="Jeon C.O."/>
        </authorList>
    </citation>
    <scope>NUCLEOTIDE SEQUENCE [LARGE SCALE GENOMIC DNA]</scope>
    <source>
        <strain evidence="4">S23</strain>
    </source>
</reference>
<dbReference type="InterPro" id="IPR036291">
    <property type="entry name" value="NAD(P)-bd_dom_sf"/>
</dbReference>
<keyword evidence="1" id="KW-0560">Oxidoreductase</keyword>